<evidence type="ECO:0000313" key="3">
    <source>
        <dbReference type="Proteomes" id="UP001174934"/>
    </source>
</evidence>
<keyword evidence="3" id="KW-1185">Reference proteome</keyword>
<dbReference type="AlphaFoldDB" id="A0AA40C4S3"/>
<feature type="region of interest" description="Disordered" evidence="1">
    <location>
        <begin position="1"/>
        <end position="77"/>
    </location>
</feature>
<dbReference type="Gene3D" id="3.40.250.10">
    <property type="entry name" value="Rhodanese-like domain"/>
    <property type="match status" value="1"/>
</dbReference>
<reference evidence="2" key="1">
    <citation type="submission" date="2023-06" db="EMBL/GenBank/DDBJ databases">
        <title>Genome-scale phylogeny and comparative genomics of the fungal order Sordariales.</title>
        <authorList>
            <consortium name="Lawrence Berkeley National Laboratory"/>
            <person name="Hensen N."/>
            <person name="Bonometti L."/>
            <person name="Westerberg I."/>
            <person name="Brannstrom I.O."/>
            <person name="Guillou S."/>
            <person name="Cros-Aarteil S."/>
            <person name="Calhoun S."/>
            <person name="Haridas S."/>
            <person name="Kuo A."/>
            <person name="Mondo S."/>
            <person name="Pangilinan J."/>
            <person name="Riley R."/>
            <person name="LaButti K."/>
            <person name="Andreopoulos B."/>
            <person name="Lipzen A."/>
            <person name="Chen C."/>
            <person name="Yanf M."/>
            <person name="Daum C."/>
            <person name="Ng V."/>
            <person name="Clum A."/>
            <person name="Steindorff A."/>
            <person name="Ohm R."/>
            <person name="Martin F."/>
            <person name="Silar P."/>
            <person name="Natvig D."/>
            <person name="Lalanne C."/>
            <person name="Gautier V."/>
            <person name="Ament-velasquez S.L."/>
            <person name="Kruys A."/>
            <person name="Hutchinson M.I."/>
            <person name="Powell A.J."/>
            <person name="Barry K."/>
            <person name="Miller A.N."/>
            <person name="Grigoriev I.V."/>
            <person name="Debuchy R."/>
            <person name="Gladieux P."/>
            <person name="Thoren M.H."/>
            <person name="Johannesson H."/>
        </authorList>
    </citation>
    <scope>NUCLEOTIDE SEQUENCE</scope>
    <source>
        <strain evidence="2">SMH3391-2</strain>
    </source>
</reference>
<dbReference type="SUPFAM" id="SSF52821">
    <property type="entry name" value="Rhodanese/Cell cycle control phosphatase"/>
    <property type="match status" value="1"/>
</dbReference>
<comment type="caution">
    <text evidence="2">The sequence shown here is derived from an EMBL/GenBank/DDBJ whole genome shotgun (WGS) entry which is preliminary data.</text>
</comment>
<organism evidence="2 3">
    <name type="scientific">Bombardia bombarda</name>
    <dbReference type="NCBI Taxonomy" id="252184"/>
    <lineage>
        <taxon>Eukaryota</taxon>
        <taxon>Fungi</taxon>
        <taxon>Dikarya</taxon>
        <taxon>Ascomycota</taxon>
        <taxon>Pezizomycotina</taxon>
        <taxon>Sordariomycetes</taxon>
        <taxon>Sordariomycetidae</taxon>
        <taxon>Sordariales</taxon>
        <taxon>Lasiosphaeriaceae</taxon>
        <taxon>Bombardia</taxon>
    </lineage>
</organism>
<gene>
    <name evidence="2" type="ORF">B0T17DRAFT_508034</name>
</gene>
<feature type="compositionally biased region" description="Polar residues" evidence="1">
    <location>
        <begin position="26"/>
        <end position="46"/>
    </location>
</feature>
<evidence type="ECO:0000256" key="1">
    <source>
        <dbReference type="SAM" id="MobiDB-lite"/>
    </source>
</evidence>
<proteinExistence type="predicted"/>
<dbReference type="EMBL" id="JAULSR010000003">
    <property type="protein sequence ID" value="KAK0625010.1"/>
    <property type="molecule type" value="Genomic_DNA"/>
</dbReference>
<dbReference type="Proteomes" id="UP001174934">
    <property type="component" value="Unassembled WGS sequence"/>
</dbReference>
<evidence type="ECO:0000313" key="2">
    <source>
        <dbReference type="EMBL" id="KAK0625010.1"/>
    </source>
</evidence>
<sequence>MPEIQEKKHDDDKREEKKENDPSHGNLGNQSGIDPNQRAATENTNRANDDRAVNLGNELQNQLDTMPNLDTDGPSGSTNIPILHPKDSAFENDKNQLPKEKIKVQPPVKDFKTNTKLTQEADEILKKVGAVAVKQGDFAAVTGEQMKGVSVITDRQLIQIMKEYPNSYAVLDLRDPTARKPPVPGEEAPAEEMPEGSRDMYDYKIKGAYNFPLSEDAVFDRVKFQPQYANKNNVWIQAAALPHSPLPIVSEKAIVVVHCRQSVNRTPQFVSGYVENMAGVKGQRVVILSRGFEFYDGELEARSDQELAEAKELMKALKELK</sequence>
<dbReference type="InterPro" id="IPR036873">
    <property type="entry name" value="Rhodanese-like_dom_sf"/>
</dbReference>
<evidence type="ECO:0008006" key="4">
    <source>
        <dbReference type="Google" id="ProtNLM"/>
    </source>
</evidence>
<accession>A0AA40C4S3</accession>
<name>A0AA40C4S3_9PEZI</name>
<feature type="region of interest" description="Disordered" evidence="1">
    <location>
        <begin position="175"/>
        <end position="195"/>
    </location>
</feature>
<feature type="compositionally biased region" description="Basic and acidic residues" evidence="1">
    <location>
        <begin position="1"/>
        <end position="22"/>
    </location>
</feature>
<protein>
    <recommendedName>
        <fullName evidence="4">Rhodanese domain-containing protein</fullName>
    </recommendedName>
</protein>